<keyword evidence="2" id="KW-1185">Reference proteome</keyword>
<accession>A0ACC1RUN7</accession>
<organism evidence="1 2">
    <name type="scientific">Fusarium decemcellulare</name>
    <dbReference type="NCBI Taxonomy" id="57161"/>
    <lineage>
        <taxon>Eukaryota</taxon>
        <taxon>Fungi</taxon>
        <taxon>Dikarya</taxon>
        <taxon>Ascomycota</taxon>
        <taxon>Pezizomycotina</taxon>
        <taxon>Sordariomycetes</taxon>
        <taxon>Hypocreomycetidae</taxon>
        <taxon>Hypocreales</taxon>
        <taxon>Nectriaceae</taxon>
        <taxon>Fusarium</taxon>
        <taxon>Fusarium decemcellulare species complex</taxon>
    </lineage>
</organism>
<evidence type="ECO:0000313" key="1">
    <source>
        <dbReference type="EMBL" id="KAJ3525335.1"/>
    </source>
</evidence>
<protein>
    <submittedName>
        <fullName evidence="1">Uncharacterized protein</fullName>
    </submittedName>
</protein>
<reference evidence="1" key="1">
    <citation type="submission" date="2022-08" db="EMBL/GenBank/DDBJ databases">
        <title>Genome Sequence of Fusarium decemcellulare.</title>
        <authorList>
            <person name="Buettner E."/>
        </authorList>
    </citation>
    <scope>NUCLEOTIDE SEQUENCE</scope>
    <source>
        <strain evidence="1">Babe19</strain>
    </source>
</reference>
<name>A0ACC1RUN7_9HYPO</name>
<sequence>MGDRVTIQYSFGSAEEWQESKGPLKEIIQQDTGAEVWVETRSMPPIGSPPPVTRETVEKLKALPGVNVTEL</sequence>
<dbReference type="Proteomes" id="UP001148629">
    <property type="component" value="Unassembled WGS sequence"/>
</dbReference>
<proteinExistence type="predicted"/>
<dbReference type="EMBL" id="JANRMS010001927">
    <property type="protein sequence ID" value="KAJ3525335.1"/>
    <property type="molecule type" value="Genomic_DNA"/>
</dbReference>
<comment type="caution">
    <text evidence="1">The sequence shown here is derived from an EMBL/GenBank/DDBJ whole genome shotgun (WGS) entry which is preliminary data.</text>
</comment>
<evidence type="ECO:0000313" key="2">
    <source>
        <dbReference type="Proteomes" id="UP001148629"/>
    </source>
</evidence>
<gene>
    <name evidence="1" type="ORF">NM208_g11686</name>
</gene>